<organism evidence="2 3">
    <name type="scientific">Dothistroma septosporum (strain NZE10 / CBS 128990)</name>
    <name type="common">Red band needle blight fungus</name>
    <name type="synonym">Mycosphaerella pini</name>
    <dbReference type="NCBI Taxonomy" id="675120"/>
    <lineage>
        <taxon>Eukaryota</taxon>
        <taxon>Fungi</taxon>
        <taxon>Dikarya</taxon>
        <taxon>Ascomycota</taxon>
        <taxon>Pezizomycotina</taxon>
        <taxon>Dothideomycetes</taxon>
        <taxon>Dothideomycetidae</taxon>
        <taxon>Mycosphaerellales</taxon>
        <taxon>Mycosphaerellaceae</taxon>
        <taxon>Dothistroma</taxon>
    </lineage>
</organism>
<name>N1PIB5_DOTSN</name>
<sequence length="350" mass="39137">MAMNRSKSKKKRARKPRKVSSAAATTVNFYHTLMASYDSTLSRLVPPSATVHSMRPTSLMDLPPELCVQIYEHALALTSPVRVQKPFGILQMPHLLSVSKIVRNEALPIYYQLNTFHIHLSMDEFPSAARWIAGRVADMGGKPLRNVNFIISCISWGTVPTIMPLLELIWSRSLVVDIEHRKDKNAVGQDAHEDGPFLIASKYPAGYLQAGIEAAAVHTGQIGTNGGSMMEVVDAAAFALGHMASLANDQKSGMGPRMYNLYKKLAAQRARYFKTGERHASPGCEFDELYRKQCRKWEKKSLQQQLERASSTPRDCSLGTDRERCAEIYQRLCRGSSMGYRMVDRLSTRA</sequence>
<gene>
    <name evidence="2" type="ORF">DOTSEDRAFT_26459</name>
</gene>
<dbReference type="Proteomes" id="UP000016933">
    <property type="component" value="Unassembled WGS sequence"/>
</dbReference>
<evidence type="ECO:0008006" key="4">
    <source>
        <dbReference type="Google" id="ProtNLM"/>
    </source>
</evidence>
<accession>N1PIB5</accession>
<dbReference type="EMBL" id="KB446542">
    <property type="protein sequence ID" value="EME41270.1"/>
    <property type="molecule type" value="Genomic_DNA"/>
</dbReference>
<dbReference type="OMA" id="WIAGRVQ"/>
<evidence type="ECO:0000313" key="2">
    <source>
        <dbReference type="EMBL" id="EME41270.1"/>
    </source>
</evidence>
<evidence type="ECO:0000256" key="1">
    <source>
        <dbReference type="SAM" id="MobiDB-lite"/>
    </source>
</evidence>
<dbReference type="OrthoDB" id="3646601at2759"/>
<feature type="region of interest" description="Disordered" evidence="1">
    <location>
        <begin position="1"/>
        <end position="20"/>
    </location>
</feature>
<reference evidence="3" key="1">
    <citation type="journal article" date="2012" name="PLoS Genet.">
        <title>The genomes of the fungal plant pathogens Cladosporium fulvum and Dothistroma septosporum reveal adaptation to different hosts and lifestyles but also signatures of common ancestry.</title>
        <authorList>
            <person name="de Wit P.J.G.M."/>
            <person name="van der Burgt A."/>
            <person name="Oekmen B."/>
            <person name="Stergiopoulos I."/>
            <person name="Abd-Elsalam K.A."/>
            <person name="Aerts A.L."/>
            <person name="Bahkali A.H."/>
            <person name="Beenen H.G."/>
            <person name="Chettri P."/>
            <person name="Cox M.P."/>
            <person name="Datema E."/>
            <person name="de Vries R.P."/>
            <person name="Dhillon B."/>
            <person name="Ganley A.R."/>
            <person name="Griffiths S.A."/>
            <person name="Guo Y."/>
            <person name="Hamelin R.C."/>
            <person name="Henrissat B."/>
            <person name="Kabir M.S."/>
            <person name="Jashni M.K."/>
            <person name="Kema G."/>
            <person name="Klaubauf S."/>
            <person name="Lapidus A."/>
            <person name="Levasseur A."/>
            <person name="Lindquist E."/>
            <person name="Mehrabi R."/>
            <person name="Ohm R.A."/>
            <person name="Owen T.J."/>
            <person name="Salamov A."/>
            <person name="Schwelm A."/>
            <person name="Schijlen E."/>
            <person name="Sun H."/>
            <person name="van den Burg H.A."/>
            <person name="van Ham R.C.H.J."/>
            <person name="Zhang S."/>
            <person name="Goodwin S.B."/>
            <person name="Grigoriev I.V."/>
            <person name="Collemare J."/>
            <person name="Bradshaw R.E."/>
        </authorList>
    </citation>
    <scope>NUCLEOTIDE SEQUENCE [LARGE SCALE GENOMIC DNA]</scope>
    <source>
        <strain evidence="3">NZE10 / CBS 128990</strain>
    </source>
</reference>
<dbReference type="AlphaFoldDB" id="N1PIB5"/>
<proteinExistence type="predicted"/>
<reference evidence="2 3" key="2">
    <citation type="journal article" date="2012" name="PLoS Pathog.">
        <title>Diverse lifestyles and strategies of plant pathogenesis encoded in the genomes of eighteen Dothideomycetes fungi.</title>
        <authorList>
            <person name="Ohm R.A."/>
            <person name="Feau N."/>
            <person name="Henrissat B."/>
            <person name="Schoch C.L."/>
            <person name="Horwitz B.A."/>
            <person name="Barry K.W."/>
            <person name="Condon B.J."/>
            <person name="Copeland A.C."/>
            <person name="Dhillon B."/>
            <person name="Glaser F."/>
            <person name="Hesse C.N."/>
            <person name="Kosti I."/>
            <person name="LaButti K."/>
            <person name="Lindquist E.A."/>
            <person name="Lucas S."/>
            <person name="Salamov A.A."/>
            <person name="Bradshaw R.E."/>
            <person name="Ciuffetti L."/>
            <person name="Hamelin R.C."/>
            <person name="Kema G.H.J."/>
            <person name="Lawrence C."/>
            <person name="Scott J.A."/>
            <person name="Spatafora J.W."/>
            <person name="Turgeon B.G."/>
            <person name="de Wit P.J.G.M."/>
            <person name="Zhong S."/>
            <person name="Goodwin S.B."/>
            <person name="Grigoriev I.V."/>
        </authorList>
    </citation>
    <scope>NUCLEOTIDE SEQUENCE [LARGE SCALE GENOMIC DNA]</scope>
    <source>
        <strain evidence="3">NZE10 / CBS 128990</strain>
    </source>
</reference>
<dbReference type="HOGENOM" id="CLU_792329_0_0_1"/>
<feature type="compositionally biased region" description="Basic residues" evidence="1">
    <location>
        <begin position="1"/>
        <end position="18"/>
    </location>
</feature>
<protein>
    <recommendedName>
        <fullName evidence="4">F-box domain-containing protein</fullName>
    </recommendedName>
</protein>
<evidence type="ECO:0000313" key="3">
    <source>
        <dbReference type="Proteomes" id="UP000016933"/>
    </source>
</evidence>
<keyword evidence="3" id="KW-1185">Reference proteome</keyword>